<dbReference type="InterPro" id="IPR016159">
    <property type="entry name" value="Cullin_repeat-like_dom_sf"/>
</dbReference>
<keyword evidence="10" id="KW-1185">Reference proteome</keyword>
<dbReference type="Proteomes" id="UP000788993">
    <property type="component" value="Unassembled WGS sequence"/>
</dbReference>
<evidence type="ECO:0000256" key="2">
    <source>
        <dbReference type="ARBA" id="ARBA00007210"/>
    </source>
</evidence>
<dbReference type="InterPro" id="IPR032403">
    <property type="entry name" value="Exo84_C"/>
</dbReference>
<comment type="subcellular location">
    <subcellularLocation>
        <location evidence="1">Cytoplasmic vesicle</location>
        <location evidence="1">Secretory vesicle</location>
    </subcellularLocation>
</comment>
<evidence type="ECO:0000259" key="8">
    <source>
        <dbReference type="Pfam" id="PF16528"/>
    </source>
</evidence>
<evidence type="ECO:0000256" key="4">
    <source>
        <dbReference type="ARBA" id="ARBA00022448"/>
    </source>
</evidence>
<dbReference type="AlphaFoldDB" id="A0A9P8T622"/>
<evidence type="ECO:0000313" key="9">
    <source>
        <dbReference type="EMBL" id="KAH3667623.1"/>
    </source>
</evidence>
<keyword evidence="6" id="KW-0653">Protein transport</keyword>
<keyword evidence="5" id="KW-0268">Exocytosis</keyword>
<dbReference type="GO" id="GO:0030133">
    <property type="term" value="C:transport vesicle"/>
    <property type="evidence" value="ECO:0007669"/>
    <property type="project" value="UniProtKB-SubCell"/>
</dbReference>
<dbReference type="InterPro" id="IPR042561">
    <property type="entry name" value="Exo84_C_1"/>
</dbReference>
<evidence type="ECO:0000313" key="10">
    <source>
        <dbReference type="Proteomes" id="UP000788993"/>
    </source>
</evidence>
<gene>
    <name evidence="9" type="ORF">OGATHE_003146</name>
</gene>
<dbReference type="InterPro" id="IPR033961">
    <property type="entry name" value="Exo84"/>
</dbReference>
<dbReference type="InterPro" id="IPR011993">
    <property type="entry name" value="PH-like_dom_sf"/>
</dbReference>
<dbReference type="EMBL" id="JAEUBD010001062">
    <property type="protein sequence ID" value="KAH3667623.1"/>
    <property type="molecule type" value="Genomic_DNA"/>
</dbReference>
<comment type="caution">
    <text evidence="9">The sequence shown here is derived from an EMBL/GenBank/DDBJ whole genome shotgun (WGS) entry which is preliminary data.</text>
</comment>
<evidence type="ECO:0000256" key="3">
    <source>
        <dbReference type="ARBA" id="ARBA00021269"/>
    </source>
</evidence>
<dbReference type="Gene3D" id="1.20.58.1220">
    <property type="entry name" value="Exo84p, C-terminal helical domain"/>
    <property type="match status" value="1"/>
</dbReference>
<accession>A0A9P8T622</accession>
<dbReference type="PANTHER" id="PTHR21426">
    <property type="entry name" value="EXOCYST COMPLEX COMPONENT 8"/>
    <property type="match status" value="1"/>
</dbReference>
<protein>
    <recommendedName>
        <fullName evidence="3">Exocyst complex component EXO84</fullName>
    </recommendedName>
</protein>
<comment type="similarity">
    <text evidence="2">Belongs to the EXO84 family.</text>
</comment>
<feature type="domain" description="Exocyst component Exo84 C-terminal" evidence="8">
    <location>
        <begin position="412"/>
        <end position="616"/>
    </location>
</feature>
<proteinExistence type="inferred from homology"/>
<dbReference type="InterPro" id="IPR042560">
    <property type="entry name" value="Exo84_C_2"/>
</dbReference>
<evidence type="ECO:0000256" key="6">
    <source>
        <dbReference type="ARBA" id="ARBA00022927"/>
    </source>
</evidence>
<dbReference type="Gene3D" id="1.20.58.1210">
    <property type="entry name" value="Exo84p, N-terminal helical domain"/>
    <property type="match status" value="1"/>
</dbReference>
<dbReference type="SUPFAM" id="SSF50729">
    <property type="entry name" value="PH domain-like"/>
    <property type="match status" value="1"/>
</dbReference>
<dbReference type="GO" id="GO:0015031">
    <property type="term" value="P:protein transport"/>
    <property type="evidence" value="ECO:0007669"/>
    <property type="project" value="UniProtKB-KW"/>
</dbReference>
<dbReference type="Gene3D" id="2.30.29.30">
    <property type="entry name" value="Pleckstrin-homology domain (PH domain)/Phosphotyrosine-binding domain (PTB)"/>
    <property type="match status" value="1"/>
</dbReference>
<reference evidence="9" key="1">
    <citation type="journal article" date="2021" name="Open Biol.">
        <title>Shared evolutionary footprints suggest mitochondrial oxidative damage underlies multiple complex I losses in fungi.</title>
        <authorList>
            <person name="Schikora-Tamarit M.A."/>
            <person name="Marcet-Houben M."/>
            <person name="Nosek J."/>
            <person name="Gabaldon T."/>
        </authorList>
    </citation>
    <scope>NUCLEOTIDE SEQUENCE</scope>
    <source>
        <strain evidence="9">NCAIM Y.01608</strain>
    </source>
</reference>
<dbReference type="Pfam" id="PF16528">
    <property type="entry name" value="Exo84_C"/>
    <property type="match status" value="1"/>
</dbReference>
<dbReference type="GO" id="GO:0006893">
    <property type="term" value="P:Golgi to plasma membrane transport"/>
    <property type="evidence" value="ECO:0007669"/>
    <property type="project" value="TreeGrafter"/>
</dbReference>
<dbReference type="SUPFAM" id="SSF74788">
    <property type="entry name" value="Cullin repeat-like"/>
    <property type="match status" value="1"/>
</dbReference>
<organism evidence="9 10">
    <name type="scientific">Ogataea polymorpha</name>
    <dbReference type="NCBI Taxonomy" id="460523"/>
    <lineage>
        <taxon>Eukaryota</taxon>
        <taxon>Fungi</taxon>
        <taxon>Dikarya</taxon>
        <taxon>Ascomycota</taxon>
        <taxon>Saccharomycotina</taxon>
        <taxon>Pichiomycetes</taxon>
        <taxon>Pichiales</taxon>
        <taxon>Pichiaceae</taxon>
        <taxon>Ogataea</taxon>
    </lineage>
</organism>
<name>A0A9P8T622_9ASCO</name>
<dbReference type="GO" id="GO:0000145">
    <property type="term" value="C:exocyst"/>
    <property type="evidence" value="ECO:0007669"/>
    <property type="project" value="InterPro"/>
</dbReference>
<dbReference type="Pfam" id="PF08700">
    <property type="entry name" value="VPS51_Exo84_N"/>
    <property type="match status" value="1"/>
</dbReference>
<dbReference type="PANTHER" id="PTHR21426:SF12">
    <property type="entry name" value="EXOCYST COMPLEX COMPONENT 8"/>
    <property type="match status" value="1"/>
</dbReference>
<dbReference type="Pfam" id="PF25345">
    <property type="entry name" value="PH_EXO84"/>
    <property type="match status" value="1"/>
</dbReference>
<evidence type="ECO:0000256" key="7">
    <source>
        <dbReference type="SAM" id="MobiDB-lite"/>
    </source>
</evidence>
<reference evidence="9" key="2">
    <citation type="submission" date="2021-01" db="EMBL/GenBank/DDBJ databases">
        <authorList>
            <person name="Schikora-Tamarit M.A."/>
        </authorList>
    </citation>
    <scope>NUCLEOTIDE SEQUENCE</scope>
    <source>
        <strain evidence="9">NCAIM Y.01608</strain>
    </source>
</reference>
<keyword evidence="4" id="KW-0813">Transport</keyword>
<dbReference type="GO" id="GO:0006887">
    <property type="term" value="P:exocytosis"/>
    <property type="evidence" value="ECO:0007669"/>
    <property type="project" value="UniProtKB-KW"/>
</dbReference>
<evidence type="ECO:0000256" key="5">
    <source>
        <dbReference type="ARBA" id="ARBA00022483"/>
    </source>
</evidence>
<feature type="region of interest" description="Disordered" evidence="7">
    <location>
        <begin position="1"/>
        <end position="58"/>
    </location>
</feature>
<evidence type="ECO:0000256" key="1">
    <source>
        <dbReference type="ARBA" id="ARBA00004398"/>
    </source>
</evidence>
<sequence>MDRRLSRANWSTKNAKKTFTPAKISAPIIENADSEHSAPVQKQPPKQRRPHKIDNSGVNRRFSVKLNPQETQTVQKAALSQFPPLPEGAEAAVSETRQQTALDSSALLTDLSAESFDAVPYVQGYLKDANATKIDQFARDLSDLASSNDGDVKHTITQSFNQVLTVSRTMVEAEGVLEELKGPAMKLNEILSSQAEEAQEKMDNGSNKDNRRSVLLLEKKWASNLNSLFKEVEGAQKFVSAIPGRHVVAESRRWGELNAITCKPIRPAHLIILNDHLLVATRKRTGDRKKTVATQCWPLRDLVISKAANAGEHTLSLKINGMVFLFQTDSLNEYNKIVSHLRAAKDELPSATELEKAKQKDLTESVSRLSMTHERLSKNSDYLHDLTTKLNHRRSRSLDLNDKNSTQNLNTVDEGLMNIELYLGHHKYVEAVGFLTRVSDQIDRLQNQSPDEQFALLLKLKKLKWENLKERLVKLLSWEIGNPLSSSREIMETVDLFQMIHMEEKARDLVLESKSNQLDKLVSQLKFEGDVKKYILQMSLIYFTFIKNTYLLYEQCFRETGQKVIFVGWMNEKIAAYNKLFRRQLMDYSEQSELYRNCVKISQLQSISLRKIGINVDHLLLT</sequence>